<reference evidence="1" key="1">
    <citation type="journal article" date="2014" name="Front. Microbiol.">
        <title>High frequency of phylogenetically diverse reductive dehalogenase-homologous genes in deep subseafloor sedimentary metagenomes.</title>
        <authorList>
            <person name="Kawai M."/>
            <person name="Futagami T."/>
            <person name="Toyoda A."/>
            <person name="Takaki Y."/>
            <person name="Nishi S."/>
            <person name="Hori S."/>
            <person name="Arai W."/>
            <person name="Tsubouchi T."/>
            <person name="Morono Y."/>
            <person name="Uchiyama I."/>
            <person name="Ito T."/>
            <person name="Fujiyama A."/>
            <person name="Inagaki F."/>
            <person name="Takami H."/>
        </authorList>
    </citation>
    <scope>NUCLEOTIDE SEQUENCE</scope>
    <source>
        <strain evidence="1">Expedition CK06-06</strain>
    </source>
</reference>
<accession>X0VYF7</accession>
<dbReference type="EMBL" id="BARS01038514">
    <property type="protein sequence ID" value="GAG23489.1"/>
    <property type="molecule type" value="Genomic_DNA"/>
</dbReference>
<proteinExistence type="predicted"/>
<evidence type="ECO:0000313" key="1">
    <source>
        <dbReference type="EMBL" id="GAG23489.1"/>
    </source>
</evidence>
<protein>
    <submittedName>
        <fullName evidence="1">Uncharacterized protein</fullName>
    </submittedName>
</protein>
<organism evidence="1">
    <name type="scientific">marine sediment metagenome</name>
    <dbReference type="NCBI Taxonomy" id="412755"/>
    <lineage>
        <taxon>unclassified sequences</taxon>
        <taxon>metagenomes</taxon>
        <taxon>ecological metagenomes</taxon>
    </lineage>
</organism>
<sequence>MGQWMKENINDIENKLVMSRKLAVPFYAGMRHQPVYYGEYPGLIKYAKSRKVDYLLIDDWIIPKTRPQFAFLLEENQKHPGLKPFHTVRYK</sequence>
<feature type="non-terminal residue" evidence="1">
    <location>
        <position position="91"/>
    </location>
</feature>
<dbReference type="AlphaFoldDB" id="X0VYF7"/>
<gene>
    <name evidence="1" type="ORF">S01H1_58928</name>
</gene>
<name>X0VYF7_9ZZZZ</name>
<comment type="caution">
    <text evidence="1">The sequence shown here is derived from an EMBL/GenBank/DDBJ whole genome shotgun (WGS) entry which is preliminary data.</text>
</comment>